<accession>A0A4P6K0X2</accession>
<keyword evidence="1 3" id="KW-0597">Phosphoprotein</keyword>
<evidence type="ECO:0000256" key="1">
    <source>
        <dbReference type="ARBA" id="ARBA00022553"/>
    </source>
</evidence>
<dbReference type="EMBL" id="CP035758">
    <property type="protein sequence ID" value="QBD81709.1"/>
    <property type="molecule type" value="Genomic_DNA"/>
</dbReference>
<dbReference type="InterPro" id="IPR000792">
    <property type="entry name" value="Tscrpt_reg_LuxR_C"/>
</dbReference>
<feature type="modified residue" description="4-aspartylphosphate" evidence="3">
    <location>
        <position position="62"/>
    </location>
</feature>
<keyword evidence="7" id="KW-1185">Reference proteome</keyword>
<dbReference type="PANTHER" id="PTHR43214">
    <property type="entry name" value="TWO-COMPONENT RESPONSE REGULATOR"/>
    <property type="match status" value="1"/>
</dbReference>
<feature type="domain" description="HTH luxR-type" evidence="4">
    <location>
        <begin position="157"/>
        <end position="222"/>
    </location>
</feature>
<dbReference type="RefSeq" id="WP_129892770.1">
    <property type="nucleotide sequence ID" value="NZ_CP035758.1"/>
</dbReference>
<sequence>MTDLIRILLCEDQTLMRQGLRTILELEPGFQVVGEAVDGEEAVSQYNQLRAVDNGPDIVLMDIQMPRMSGVQATAALTTSDSAARVIILTTFDYEDYVFDAIKAGAMGYLLKDVPADELMATIRQVYAGEPSIQPKIANKLLIEFGRKGRSAAGTARSPQQEELSPREIEILKLLAQGASNRRIAEKLVLAEGTVKNHVSNILSKLHTENRTQAVYLARERKLL</sequence>
<dbReference type="PROSITE" id="PS50110">
    <property type="entry name" value="RESPONSE_REGULATORY"/>
    <property type="match status" value="1"/>
</dbReference>
<dbReference type="KEGG" id="kbs:EPA93_39365"/>
<reference evidence="6 7" key="1">
    <citation type="submission" date="2019-01" db="EMBL/GenBank/DDBJ databases">
        <title>Ktedonosporobacter rubrisoli SCAWS-G2.</title>
        <authorList>
            <person name="Huang Y."/>
            <person name="Yan B."/>
        </authorList>
    </citation>
    <scope>NUCLEOTIDE SEQUENCE [LARGE SCALE GENOMIC DNA]</scope>
    <source>
        <strain evidence="6 7">SCAWS-G2</strain>
    </source>
</reference>
<evidence type="ECO:0000259" key="5">
    <source>
        <dbReference type="PROSITE" id="PS50110"/>
    </source>
</evidence>
<name>A0A4P6K0X2_KTERU</name>
<dbReference type="SMART" id="SM00421">
    <property type="entry name" value="HTH_LUXR"/>
    <property type="match status" value="1"/>
</dbReference>
<evidence type="ECO:0000313" key="7">
    <source>
        <dbReference type="Proteomes" id="UP000290365"/>
    </source>
</evidence>
<dbReference type="CDD" id="cd06170">
    <property type="entry name" value="LuxR_C_like"/>
    <property type="match status" value="1"/>
</dbReference>
<dbReference type="Pfam" id="PF00196">
    <property type="entry name" value="GerE"/>
    <property type="match status" value="1"/>
</dbReference>
<gene>
    <name evidence="6" type="ORF">EPA93_39365</name>
</gene>
<dbReference type="Pfam" id="PF00072">
    <property type="entry name" value="Response_reg"/>
    <property type="match status" value="1"/>
</dbReference>
<dbReference type="GO" id="GO:0006355">
    <property type="term" value="P:regulation of DNA-templated transcription"/>
    <property type="evidence" value="ECO:0007669"/>
    <property type="project" value="InterPro"/>
</dbReference>
<dbReference type="Gene3D" id="3.40.50.2300">
    <property type="match status" value="1"/>
</dbReference>
<evidence type="ECO:0000256" key="2">
    <source>
        <dbReference type="ARBA" id="ARBA00023125"/>
    </source>
</evidence>
<evidence type="ECO:0000313" key="6">
    <source>
        <dbReference type="EMBL" id="QBD81709.1"/>
    </source>
</evidence>
<dbReference type="CDD" id="cd17535">
    <property type="entry name" value="REC_NarL-like"/>
    <property type="match status" value="1"/>
</dbReference>
<dbReference type="InterPro" id="IPR058245">
    <property type="entry name" value="NreC/VraR/RcsB-like_REC"/>
</dbReference>
<evidence type="ECO:0000259" key="4">
    <source>
        <dbReference type="PROSITE" id="PS50043"/>
    </source>
</evidence>
<proteinExistence type="predicted"/>
<dbReference type="PROSITE" id="PS50043">
    <property type="entry name" value="HTH_LUXR_2"/>
    <property type="match status" value="1"/>
</dbReference>
<dbReference type="GO" id="GO:0003677">
    <property type="term" value="F:DNA binding"/>
    <property type="evidence" value="ECO:0007669"/>
    <property type="project" value="UniProtKB-KW"/>
</dbReference>
<keyword evidence="2" id="KW-0238">DNA-binding</keyword>
<dbReference type="SMART" id="SM00448">
    <property type="entry name" value="REC"/>
    <property type="match status" value="1"/>
</dbReference>
<dbReference type="PROSITE" id="PS00622">
    <property type="entry name" value="HTH_LUXR_1"/>
    <property type="match status" value="1"/>
</dbReference>
<protein>
    <submittedName>
        <fullName evidence="6">Response regulator transcription factor</fullName>
    </submittedName>
</protein>
<dbReference type="AlphaFoldDB" id="A0A4P6K0X2"/>
<dbReference type="InterPro" id="IPR039420">
    <property type="entry name" value="WalR-like"/>
</dbReference>
<feature type="domain" description="Response regulatory" evidence="5">
    <location>
        <begin position="6"/>
        <end position="127"/>
    </location>
</feature>
<dbReference type="SUPFAM" id="SSF52172">
    <property type="entry name" value="CheY-like"/>
    <property type="match status" value="1"/>
</dbReference>
<dbReference type="GO" id="GO:0000160">
    <property type="term" value="P:phosphorelay signal transduction system"/>
    <property type="evidence" value="ECO:0007669"/>
    <property type="project" value="InterPro"/>
</dbReference>
<evidence type="ECO:0000256" key="3">
    <source>
        <dbReference type="PROSITE-ProRule" id="PRU00169"/>
    </source>
</evidence>
<dbReference type="PRINTS" id="PR00038">
    <property type="entry name" value="HTHLUXR"/>
</dbReference>
<dbReference type="InterPro" id="IPR011006">
    <property type="entry name" value="CheY-like_superfamily"/>
</dbReference>
<organism evidence="6 7">
    <name type="scientific">Ktedonosporobacter rubrisoli</name>
    <dbReference type="NCBI Taxonomy" id="2509675"/>
    <lineage>
        <taxon>Bacteria</taxon>
        <taxon>Bacillati</taxon>
        <taxon>Chloroflexota</taxon>
        <taxon>Ktedonobacteria</taxon>
        <taxon>Ktedonobacterales</taxon>
        <taxon>Ktedonosporobacteraceae</taxon>
        <taxon>Ktedonosporobacter</taxon>
    </lineage>
</organism>
<dbReference type="InterPro" id="IPR001789">
    <property type="entry name" value="Sig_transdc_resp-reg_receiver"/>
</dbReference>
<dbReference type="OrthoDB" id="9779069at2"/>
<dbReference type="Proteomes" id="UP000290365">
    <property type="component" value="Chromosome"/>
</dbReference>